<accession>A0ABT8CU38</accession>
<comment type="caution">
    <text evidence="1">The sequence shown here is derived from an EMBL/GenBank/DDBJ whole genome shotgun (WGS) entry which is preliminary data.</text>
</comment>
<dbReference type="RefSeq" id="WP_290363719.1">
    <property type="nucleotide sequence ID" value="NZ_JAUFQU010000001.1"/>
</dbReference>
<proteinExistence type="predicted"/>
<reference evidence="2" key="1">
    <citation type="journal article" date="2019" name="Int. J. Syst. Evol. Microbiol.">
        <title>The Global Catalogue of Microorganisms (GCM) 10K type strain sequencing project: providing services to taxonomists for standard genome sequencing and annotation.</title>
        <authorList>
            <consortium name="The Broad Institute Genomics Platform"/>
            <consortium name="The Broad Institute Genome Sequencing Center for Infectious Disease"/>
            <person name="Wu L."/>
            <person name="Ma J."/>
        </authorList>
    </citation>
    <scope>NUCLEOTIDE SEQUENCE [LARGE SCALE GENOMIC DNA]</scope>
    <source>
        <strain evidence="2">CECT 7184</strain>
    </source>
</reference>
<gene>
    <name evidence="1" type="ORF">QW060_11625</name>
</gene>
<dbReference type="EMBL" id="JAUFQU010000001">
    <property type="protein sequence ID" value="MDN3707760.1"/>
    <property type="molecule type" value="Genomic_DNA"/>
</dbReference>
<protein>
    <submittedName>
        <fullName evidence="1">Uncharacterized protein</fullName>
    </submittedName>
</protein>
<evidence type="ECO:0000313" key="1">
    <source>
        <dbReference type="EMBL" id="MDN3707760.1"/>
    </source>
</evidence>
<keyword evidence="2" id="KW-1185">Reference proteome</keyword>
<organism evidence="1 2">
    <name type="scientific">Paenimyroides ceti</name>
    <dbReference type="NCBI Taxonomy" id="395087"/>
    <lineage>
        <taxon>Bacteria</taxon>
        <taxon>Pseudomonadati</taxon>
        <taxon>Bacteroidota</taxon>
        <taxon>Flavobacteriia</taxon>
        <taxon>Flavobacteriales</taxon>
        <taxon>Flavobacteriaceae</taxon>
        <taxon>Paenimyroides</taxon>
    </lineage>
</organism>
<name>A0ABT8CU38_9FLAO</name>
<evidence type="ECO:0000313" key="2">
    <source>
        <dbReference type="Proteomes" id="UP001242368"/>
    </source>
</evidence>
<sequence length="54" mass="6166">MVSLYHTMIEELKDSTSEAAIFTSKHIINFPVHQDIDIKDLDNLIVKLKIVLNA</sequence>
<dbReference type="Proteomes" id="UP001242368">
    <property type="component" value="Unassembled WGS sequence"/>
</dbReference>